<reference evidence="2 3" key="1">
    <citation type="submission" date="2017-12" db="EMBL/GenBank/DDBJ databases">
        <title>Chromulinavorax destructans is a abundant pathogen of dominant heterotrophic picoflagllates.</title>
        <authorList>
            <person name="Deeg C.M."/>
            <person name="Zimmer M."/>
            <person name="Suttle C.A."/>
        </authorList>
    </citation>
    <scope>NUCLEOTIDE SEQUENCE [LARGE SCALE GENOMIC DNA]</scope>
    <source>
        <strain evidence="2 3">SeV1</strain>
    </source>
</reference>
<sequence>MKNIYILLLIAAVPSYFSAATYTNKTGNPVIISTHVDCDDVMNDEPQVEHLSFYKNIKESVMIHEECFNGQCLEEILEEPCTKVVAIRLGKDESGELANQAGQFVTIVSPKLNEERKFFPTNDSFNYEITVGSGSASYSKLTINRAE</sequence>
<keyword evidence="1" id="KW-0732">Signal</keyword>
<accession>A0A345ZAI2</accession>
<feature type="signal peptide" evidence="1">
    <location>
        <begin position="1"/>
        <end position="19"/>
    </location>
</feature>
<evidence type="ECO:0000256" key="1">
    <source>
        <dbReference type="SAM" id="SignalP"/>
    </source>
</evidence>
<dbReference type="KEGG" id="cdes:C0J27_00845"/>
<dbReference type="RefSeq" id="WP_115585314.1">
    <property type="nucleotide sequence ID" value="NZ_CP025544.1"/>
</dbReference>
<evidence type="ECO:0000313" key="3">
    <source>
        <dbReference type="Proteomes" id="UP000254834"/>
    </source>
</evidence>
<organism evidence="2 3">
    <name type="scientific">Candidatus Chromulinivorax destructor</name>
    <dbReference type="NCBI Taxonomy" id="2066483"/>
    <lineage>
        <taxon>Bacteria</taxon>
        <taxon>Candidatus Babelota</taxon>
        <taxon>Candidatus Babeliae</taxon>
        <taxon>Candidatus Babeliales</taxon>
        <taxon>Candidatus Chromulinivoraceae</taxon>
        <taxon>Candidatus Chromulinivorax</taxon>
    </lineage>
</organism>
<name>A0A345ZAI2_9BACT</name>
<dbReference type="EMBL" id="CP025544">
    <property type="protein sequence ID" value="AXK60299.1"/>
    <property type="molecule type" value="Genomic_DNA"/>
</dbReference>
<gene>
    <name evidence="2" type="ORF">C0J27_00845</name>
</gene>
<dbReference type="AlphaFoldDB" id="A0A345ZAI2"/>
<protein>
    <submittedName>
        <fullName evidence="2">Uncharacterized protein</fullName>
    </submittedName>
</protein>
<feature type="chain" id="PRO_5017030039" evidence="1">
    <location>
        <begin position="20"/>
        <end position="147"/>
    </location>
</feature>
<evidence type="ECO:0000313" key="2">
    <source>
        <dbReference type="EMBL" id="AXK60299.1"/>
    </source>
</evidence>
<keyword evidence="3" id="KW-1185">Reference proteome</keyword>
<dbReference type="Proteomes" id="UP000254834">
    <property type="component" value="Chromosome"/>
</dbReference>
<proteinExistence type="predicted"/>